<dbReference type="Gene3D" id="1.10.10.2840">
    <property type="entry name" value="PucR C-terminal helix-turn-helix domain"/>
    <property type="match status" value="1"/>
</dbReference>
<protein>
    <submittedName>
        <fullName evidence="2">Polyketide synthase regulator</fullName>
    </submittedName>
</protein>
<evidence type="ECO:0000259" key="1">
    <source>
        <dbReference type="Pfam" id="PF13556"/>
    </source>
</evidence>
<dbReference type="OMA" id="ILGFEHD"/>
<dbReference type="Gene3D" id="1.20.5.5100">
    <property type="match status" value="1"/>
</dbReference>
<sequence length="263" mass="28494">MTKFEHADILDLLGGDIDDNAVMRLVFECLISGIDDDRVVSLMNLIGWRGSFSCFALGGTPADSMGATFTQISSAVRDFGGSHAIFGMYGRFVIACIELEAAVSPEIVCTAALPAFAQSEAVYLSPVREGVPGASHAVRETLFSLQAAPSLSTQSRPLRADELLPERALLGDEVAREELYRNVYLVLHGDNEDDPSYITVSTFLRHGGSLEATAKELNVHPNTVRYRLKKAAETTGWDATNPRDAFVLNTAIALGRMREAGVR</sequence>
<feature type="domain" description="PucR C-terminal helix-turn-helix" evidence="1">
    <location>
        <begin position="199"/>
        <end position="253"/>
    </location>
</feature>
<dbReference type="Proteomes" id="UP000293613">
    <property type="component" value="Unassembled WGS sequence"/>
</dbReference>
<reference evidence="2 3" key="1">
    <citation type="journal article" date="2019" name="Appl. Environ. Microbiol.">
        <title>Dissecting the evolutionary development of the Bifidobacterium animalis species through comparative genomics analyses.</title>
        <authorList>
            <person name="Lugli G.A."/>
            <person name="Mancino W."/>
            <person name="Milani C."/>
            <person name="Duranti S."/>
            <person name="Mancabelli L."/>
            <person name="Napoli S."/>
            <person name="Mangifesta M."/>
            <person name="Viappiani A."/>
            <person name="Anzalone R."/>
            <person name="Longhi G."/>
            <person name="van Sinderen D."/>
            <person name="Ventura M."/>
            <person name="Turroni F."/>
        </authorList>
    </citation>
    <scope>NUCLEOTIDE SEQUENCE [LARGE SCALE GENOMIC DNA]</scope>
    <source>
        <strain evidence="2 3">2011B</strain>
    </source>
</reference>
<accession>A0A315T498</accession>
<dbReference type="GeneID" id="29695537"/>
<evidence type="ECO:0000313" key="2">
    <source>
        <dbReference type="EMBL" id="RYM96086.1"/>
    </source>
</evidence>
<dbReference type="InterPro" id="IPR051448">
    <property type="entry name" value="CdaR-like_regulators"/>
</dbReference>
<dbReference type="InterPro" id="IPR025736">
    <property type="entry name" value="PucR_C-HTH_dom"/>
</dbReference>
<dbReference type="AlphaFoldDB" id="A0A315T498"/>
<evidence type="ECO:0000313" key="3">
    <source>
        <dbReference type="Proteomes" id="UP000293613"/>
    </source>
</evidence>
<proteinExistence type="predicted"/>
<organism evidence="2 3">
    <name type="scientific">Bifidobacterium animalis subsp. lactis</name>
    <name type="common">Bifidobacterium lactis</name>
    <dbReference type="NCBI Taxonomy" id="302911"/>
    <lineage>
        <taxon>Bacteria</taxon>
        <taxon>Bacillati</taxon>
        <taxon>Actinomycetota</taxon>
        <taxon>Actinomycetes</taxon>
        <taxon>Bifidobacteriales</taxon>
        <taxon>Bifidobacteriaceae</taxon>
        <taxon>Bifidobacterium</taxon>
    </lineage>
</organism>
<dbReference type="RefSeq" id="WP_004268439.1">
    <property type="nucleotide sequence ID" value="NZ_CAKMAC010000002.1"/>
</dbReference>
<comment type="caution">
    <text evidence="2">The sequence shown here is derived from an EMBL/GenBank/DDBJ whole genome shotgun (WGS) entry which is preliminary data.</text>
</comment>
<dbReference type="Pfam" id="PF13556">
    <property type="entry name" value="HTH_30"/>
    <property type="match status" value="1"/>
</dbReference>
<dbReference type="InterPro" id="IPR042070">
    <property type="entry name" value="PucR_C-HTH_sf"/>
</dbReference>
<name>A0A315T498_BIFAN</name>
<dbReference type="EMBL" id="RSCO01000013">
    <property type="protein sequence ID" value="RYM96086.1"/>
    <property type="molecule type" value="Genomic_DNA"/>
</dbReference>
<gene>
    <name evidence="2" type="ORF">PG2011B_0283</name>
</gene>
<dbReference type="Gene3D" id="3.30.70.2730">
    <property type="match status" value="1"/>
</dbReference>
<dbReference type="PANTHER" id="PTHR33744:SF7">
    <property type="entry name" value="PUCR FAMILY TRANSCRIPTIONAL REGULATOR"/>
    <property type="match status" value="1"/>
</dbReference>
<dbReference type="PANTHER" id="PTHR33744">
    <property type="entry name" value="CARBOHYDRATE DIACID REGULATOR"/>
    <property type="match status" value="1"/>
</dbReference>